<feature type="compositionally biased region" description="Polar residues" evidence="4">
    <location>
        <begin position="2616"/>
        <end position="2636"/>
    </location>
</feature>
<dbReference type="InterPro" id="IPR029071">
    <property type="entry name" value="Ubiquitin-like_domsf"/>
</dbReference>
<feature type="region of interest" description="Disordered" evidence="4">
    <location>
        <begin position="674"/>
        <end position="723"/>
    </location>
</feature>
<dbReference type="Proteomes" id="UP000286415">
    <property type="component" value="Unassembled WGS sequence"/>
</dbReference>
<feature type="region of interest" description="Disordered" evidence="4">
    <location>
        <begin position="2601"/>
        <end position="2645"/>
    </location>
</feature>
<evidence type="ECO:0000256" key="3">
    <source>
        <dbReference type="ARBA" id="ARBA00022912"/>
    </source>
</evidence>
<feature type="domain" description="FERM" evidence="5">
    <location>
        <begin position="37"/>
        <end position="327"/>
    </location>
</feature>
<dbReference type="EMBL" id="NIRI02000013">
    <property type="protein sequence ID" value="KAG5452864.1"/>
    <property type="molecule type" value="Genomic_DNA"/>
</dbReference>
<feature type="compositionally biased region" description="Basic residues" evidence="4">
    <location>
        <begin position="1455"/>
        <end position="1474"/>
    </location>
</feature>
<dbReference type="SMART" id="SM01196">
    <property type="entry name" value="FERM_C"/>
    <property type="match status" value="1"/>
</dbReference>
<evidence type="ECO:0000259" key="5">
    <source>
        <dbReference type="PROSITE" id="PS50057"/>
    </source>
</evidence>
<feature type="compositionally biased region" description="Basic and acidic residues" evidence="4">
    <location>
        <begin position="2244"/>
        <end position="2254"/>
    </location>
</feature>
<dbReference type="OrthoDB" id="5854685at2759"/>
<feature type="compositionally biased region" description="Polar residues" evidence="4">
    <location>
        <begin position="1159"/>
        <end position="1176"/>
    </location>
</feature>
<reference evidence="6 7" key="1">
    <citation type="journal article" date="2018" name="Biotechnol. Adv.">
        <title>Improved genomic resources and new bioinformatic workflow for the carcinogenic parasite Clonorchis sinensis: Biotechnological implications.</title>
        <authorList>
            <person name="Wang D."/>
            <person name="Korhonen P.K."/>
            <person name="Gasser R.B."/>
            <person name="Young N.D."/>
        </authorList>
    </citation>
    <scope>NUCLEOTIDE SEQUENCE [LARGE SCALE GENOMIC DNA]</scope>
    <source>
        <strain evidence="6">Cs-k2</strain>
    </source>
</reference>
<dbReference type="InParanoid" id="A0A3R7JKX1"/>
<keyword evidence="3" id="KW-0904">Protein phosphatase</keyword>
<sequence>MTLRATQVRGGVIVARMPIRLNFKRTHRYNVAAKDLYVIRIFTLDGTCVEYTVSSTTTGRDALEYVAQRLDIEDICVFGLKYEDWSGEFRWLFLNESVKKQLDKHARQHALTLSIMLFIDNPQFISDPQLRRFFYLQLRQDVATGALPVTLKLGIKLSAYSLQADFGDFVDVETTLSNWRERAAVTESQLCGAFDLSSTEYIDDILWGYVHLQGVTRDNAIWYFLDEIRHIPRYGVRTFRGMTCRNEPAELGVSRNGVTIMTLEPQQRTTANLKWEHIKDLTYSRKTFTIQMLKKNKAVHFLFEDNENARYLWQFCIQMHSSYIDYWTRVKSSPQQPAIHISEPPDILRGTELRYTNPDSPLLQELYPDGSNSSLVPNLVGLSQIPEPNRNICGGTPSAQNLQQRQNFYPTSQALLHPRGSAEQNAEFLSEMLQSEDAADGRRPFRIDLSYTKSPTMNVLLGGPSQGMNNTQKDELNLAILSAIREGTAESETGTLVGQWSLRSGADTLDSQMINQGCVTCLPGRDWLRPAGWFQPRAGVSNNGLGSTKTKSKPSAESTTGKLDERKPHTTKRAKSHHHRRHHQPQPQSVKRPGNTERSHRNHSERHHRHPDLGPLEDHKPRAASTSHARESVALPLRGVSGSVLIGAAPSSPSSLVSSDSSSDHGLVASRASFSSSSSSCSEPPKKPTVACDSGDESCSSTSSSTSSINSNPEAEEFDENGTKKTTFRFPAALCSATQNMSYKPNSKAPLTVVSTSAPTRSMNTGSAARKLWPPNVFPLRPLLAGFNQHHYRPQVEMKRQQAAVDAIINEQNQMDTVGNQSLHKTGPSTLGKSIGARDHKVRSNKPLYEFQRWLSEAKHRLPTVWSHTVAGRGMTLQISPPVGSENQPGKTNDMQMNNQASNVSVAQTLSSVQPGGSHHLSVLPTVQPGRIARSSSEACARQLSELHRIRFGDASNYMINNKPPAIVYPDIPIGLGGGKNNSGSMTQVSTCNITPAIHLYPPSPTQTPFSQHSPSPPSDSTVPDPPWPSKVSVEENRPCETAVSSKSRRELHSPQDRFPGKSQAIQHAEMAGLSTPPEKEQSDGQLLSSASSLQRSSPLQRQGAFRASPGWRLFPCPLKLNDAHRLAVTPPRQCPEKLADGSGQVFGRYRIPAGIEQKGSSSPSQQFDSVQNSGNGPVFKRSALDYICPRNDLEKVAHENDSPTNGHSSAPPTTPSGRLHFVWDDLCLPSNSSQMIKQGVDHLNAAISEWDRSTRPSAGINLSHFLATQPTDVMRPDVTTGRSTQETPPGVLSSQNMEDQILDESHHTMDSAQPLSSVLTTSSSSEQSSSQRPPSNGPLHLLTHSDIHQLLSLTNIKETELAHRLLAEYRLALLQQQTLHTNSVSTPNLTASQELQMFSSSTAAEEIEEVEETCEQTMPAAESEERKIKQRHHKSSKKSSKHTANHEEDAQPQHRQKRQHHSHRRQSSRRSTSKIHGDDVGVGDGNHERSLTTNKHPEHTSVDSPDYVNAAAFRNEQRGCTDRPLSLASSTDMESNGTFRVLSSMDTRTSSGAGCSVGNLSGPGLSFCSMEGAAVSIDGSNYNTNVMLDAFSPSNLMWDPMAQRKLDLVRSSNGGRIIGPVPEVNESITQQTTDWVGRSPPDLCMEIMQAGLHHSRPDNQSQLSPVSNDLPLYAPRSRGSKRSSPGEYENLENLSEKNLEFLRLGQTAQTKTDSILTQTNQPAYGSGFELRGLIQGSDSAHGPKKFTPGTTTHGSLSTLAYSTTSVPHSPSSSSRDSSVLSSTSSSSSVSSSSRSLSELPHTMGRGTDASQMQHRMDLKSVRRSPVPHSHKHTEHRHSGEQHSSGCTFPCSNENDFQLVATPCCSKAYKTSSTMSRPAHREHHQCGCSCHGKSPPKTLIKSNSLRMNSPKTNSSKTDLMLSPCERVFARQKARSFDPFSSTSLARASNRHRTPVQLVPYLSTSQTIRTCRKPAKGLQAYLRGWRLRRSKSRGVLAKSAVTSEQGARLSYSDDDATEMDVCCLSDSEGNYHGNHTSATLSPVESPLLSSASSYSFSTSSLDVAAEEFYALHNHHPHLRPLPLRRSHHRMHSPWCVNSYNKVQTHRPERNRRGGSLDPSVSSANLAGSLPKRASPVALMVRGSHRKGNSEQTNRVLSSVICPYKHVYESRVCNACEAFSKTSVACRLPRHHRHHYNQTQQPISSKEKVTGSPRIHQRTKQTQKPGVRKVTLPVTSTQPARRHHHQLTEKSNKREQSGVGKPPVARRTSTDPPEGVQLELGSMTRQGKESPTKSLMVQDTPAKPLRPKELSFFPQQPMEDRQGNGCKLKTSPNVTLKAPSDVNDVKDLNQKEHLPNRTDKQKPSSDWRQTGQKASPASPDLLNQPSVKHSPVERQTFVPSSYTTPVNPVCTNRGVSSSQMHQMQQRNLNQLKTIGSITNDRGLYLLEKTSPGVENRSAGKTSASDAPVSNVTSRTIQTLYPSPSLLSPVSPTVTCTKTVSGASTHKLTSDTTCDAGGKNNAQSKSVTKFFIKPYATEQGCDSKLPRSGSLEPTDLGTQRPSVSQVQATANRPGWTSSPRGGSGIPESRYHIRPVSSLISKFSQNASGTSFGTGTSSSVHKASNSPPAEGNGNQRSPTPFHTIPPGPT</sequence>
<dbReference type="EC" id="3.1.3.48" evidence="1"/>
<dbReference type="PANTHER" id="PTHR45706">
    <property type="entry name" value="TYROSINE-PROTEIN PHOSPHATASE"/>
    <property type="match status" value="1"/>
</dbReference>
<feature type="compositionally biased region" description="Low complexity" evidence="4">
    <location>
        <begin position="2604"/>
        <end position="2615"/>
    </location>
</feature>
<feature type="compositionally biased region" description="Polar residues" evidence="4">
    <location>
        <begin position="2553"/>
        <end position="2577"/>
    </location>
</feature>
<feature type="region of interest" description="Disordered" evidence="4">
    <location>
        <begin position="2538"/>
        <end position="2586"/>
    </location>
</feature>
<dbReference type="InterPro" id="IPR000299">
    <property type="entry name" value="FERM_domain"/>
</dbReference>
<feature type="compositionally biased region" description="Basic residues" evidence="4">
    <location>
        <begin position="1429"/>
        <end position="1444"/>
    </location>
</feature>
<dbReference type="Pfam" id="PF00373">
    <property type="entry name" value="FERM_M"/>
    <property type="match status" value="1"/>
</dbReference>
<dbReference type="Pfam" id="PF09380">
    <property type="entry name" value="FERM_C"/>
    <property type="match status" value="1"/>
</dbReference>
<feature type="compositionally biased region" description="Basic residues" evidence="4">
    <location>
        <begin position="600"/>
        <end position="610"/>
    </location>
</feature>
<dbReference type="SUPFAM" id="SSF54236">
    <property type="entry name" value="Ubiquitin-like"/>
    <property type="match status" value="1"/>
</dbReference>
<protein>
    <recommendedName>
        <fullName evidence="1">protein-tyrosine-phosphatase</fullName>
        <ecNumber evidence="1">3.1.3.48</ecNumber>
    </recommendedName>
</protein>
<feature type="compositionally biased region" description="Acidic residues" evidence="4">
    <location>
        <begin position="1406"/>
        <end position="1415"/>
    </location>
</feature>
<gene>
    <name evidence="6" type="ORF">CSKR_111363</name>
</gene>
<dbReference type="SUPFAM" id="SSF50729">
    <property type="entry name" value="PH domain-like"/>
    <property type="match status" value="1"/>
</dbReference>
<feature type="region of interest" description="Disordered" evidence="4">
    <location>
        <begin position="1403"/>
        <end position="1506"/>
    </location>
</feature>
<feature type="compositionally biased region" description="Polar residues" evidence="4">
    <location>
        <begin position="540"/>
        <end position="561"/>
    </location>
</feature>
<feature type="compositionally biased region" description="Basic and acidic residues" evidence="4">
    <location>
        <begin position="2341"/>
        <end position="2363"/>
    </location>
</feature>
<dbReference type="InterPro" id="IPR035963">
    <property type="entry name" value="FERM_2"/>
</dbReference>
<evidence type="ECO:0000256" key="1">
    <source>
        <dbReference type="ARBA" id="ARBA00013064"/>
    </source>
</evidence>
<comment type="caution">
    <text evidence="6">The sequence shown here is derived from an EMBL/GenBank/DDBJ whole genome shotgun (WGS) entry which is preliminary data.</text>
</comment>
<feature type="region of interest" description="Disordered" evidence="4">
    <location>
        <begin position="2102"/>
        <end position="2127"/>
    </location>
</feature>
<feature type="region of interest" description="Disordered" evidence="4">
    <location>
        <begin position="1735"/>
        <end position="1845"/>
    </location>
</feature>
<dbReference type="InterPro" id="IPR019748">
    <property type="entry name" value="FERM_central"/>
</dbReference>
<feature type="compositionally biased region" description="Low complexity" evidence="4">
    <location>
        <begin position="698"/>
        <end position="712"/>
    </location>
</feature>
<dbReference type="InterPro" id="IPR011993">
    <property type="entry name" value="PH-like_dom_sf"/>
</dbReference>
<feature type="compositionally biased region" description="Basic residues" evidence="4">
    <location>
        <begin position="569"/>
        <end position="584"/>
    </location>
</feature>
<evidence type="ECO:0000256" key="4">
    <source>
        <dbReference type="SAM" id="MobiDB-lite"/>
    </source>
</evidence>
<dbReference type="PROSITE" id="PS50057">
    <property type="entry name" value="FERM_3"/>
    <property type="match status" value="1"/>
</dbReference>
<dbReference type="CDD" id="cd14473">
    <property type="entry name" value="FERM_B-lobe"/>
    <property type="match status" value="1"/>
</dbReference>
<feature type="compositionally biased region" description="Basic and acidic residues" evidence="4">
    <location>
        <begin position="1476"/>
        <end position="1502"/>
    </location>
</feature>
<feature type="compositionally biased region" description="Polar residues" evidence="4">
    <location>
        <begin position="1281"/>
        <end position="1296"/>
    </location>
</feature>
<dbReference type="InterPro" id="IPR018980">
    <property type="entry name" value="FERM_PH-like_C"/>
</dbReference>
<feature type="region of interest" description="Disordered" evidence="4">
    <location>
        <begin position="1309"/>
        <end position="1342"/>
    </location>
</feature>
<dbReference type="Gene3D" id="2.30.29.30">
    <property type="entry name" value="Pleckstrin-homology domain (PH domain)/Phosphotyrosine-binding domain (PTB)"/>
    <property type="match status" value="1"/>
</dbReference>
<dbReference type="CDD" id="cd17099">
    <property type="entry name" value="FERM_F1_PTPN14_like"/>
    <property type="match status" value="1"/>
</dbReference>
<dbReference type="InterPro" id="IPR018979">
    <property type="entry name" value="FERM_N"/>
</dbReference>
<accession>A0A3R7JKX1</accession>
<feature type="compositionally biased region" description="Low complexity" evidence="4">
    <location>
        <begin position="1314"/>
        <end position="1335"/>
    </location>
</feature>
<feature type="compositionally biased region" description="Low complexity" evidence="4">
    <location>
        <begin position="1763"/>
        <end position="1798"/>
    </location>
</feature>
<dbReference type="SUPFAM" id="SSF47031">
    <property type="entry name" value="Second domain of FERM"/>
    <property type="match status" value="1"/>
</dbReference>
<feature type="compositionally biased region" description="Low complexity" evidence="4">
    <location>
        <begin position="1084"/>
        <end position="1101"/>
    </location>
</feature>
<evidence type="ECO:0000313" key="7">
    <source>
        <dbReference type="Proteomes" id="UP000286415"/>
    </source>
</evidence>
<dbReference type="Gene3D" id="1.20.80.10">
    <property type="match status" value="1"/>
</dbReference>
<feature type="compositionally biased region" description="Polar residues" evidence="4">
    <location>
        <begin position="2364"/>
        <end position="2385"/>
    </location>
</feature>
<feature type="region of interest" description="Disordered" evidence="4">
    <location>
        <begin position="1156"/>
        <end position="1177"/>
    </location>
</feature>
<feature type="region of interest" description="Disordered" evidence="4">
    <location>
        <begin position="997"/>
        <end position="1105"/>
    </location>
</feature>
<feature type="region of interest" description="Disordered" evidence="4">
    <location>
        <begin position="1275"/>
        <end position="1296"/>
    </location>
</feature>
<keyword evidence="7" id="KW-1185">Reference proteome</keyword>
<feature type="compositionally biased region" description="Polar residues" evidence="4">
    <location>
        <begin position="1659"/>
        <end position="1668"/>
    </location>
</feature>
<name>A0A3R7JKX1_CLOSI</name>
<feature type="region of interest" description="Disordered" evidence="4">
    <location>
        <begin position="538"/>
        <end position="635"/>
    </location>
</feature>
<dbReference type="GO" id="GO:0004725">
    <property type="term" value="F:protein tyrosine phosphatase activity"/>
    <property type="evidence" value="ECO:0007669"/>
    <property type="project" value="UniProtKB-EC"/>
</dbReference>
<dbReference type="PANTHER" id="PTHR45706:SF4">
    <property type="entry name" value="TYROSINE-PROTEIN PHOSPHATASE"/>
    <property type="match status" value="1"/>
</dbReference>
<reference evidence="6 7" key="2">
    <citation type="journal article" date="2021" name="Genomics">
        <title>High-quality reference genome for Clonorchis sinensis.</title>
        <authorList>
            <person name="Young N.D."/>
            <person name="Stroehlein A.J."/>
            <person name="Kinkar L."/>
            <person name="Wang T."/>
            <person name="Sohn W.M."/>
            <person name="Chang B.C.H."/>
            <person name="Kaur P."/>
            <person name="Weisz D."/>
            <person name="Dudchenko O."/>
            <person name="Aiden E.L."/>
            <person name="Korhonen P.K."/>
            <person name="Gasser R.B."/>
        </authorList>
    </citation>
    <scope>NUCLEOTIDE SEQUENCE [LARGE SCALE GENOMIC DNA]</scope>
    <source>
        <strain evidence="6">Cs-k2</strain>
    </source>
</reference>
<feature type="compositionally biased region" description="Polar residues" evidence="4">
    <location>
        <begin position="1749"/>
        <end position="1762"/>
    </location>
</feature>
<dbReference type="Gene3D" id="3.10.20.90">
    <property type="entry name" value="Phosphatidylinositol 3-kinase Catalytic Subunit, Chain A, domain 1"/>
    <property type="match status" value="1"/>
</dbReference>
<proteinExistence type="predicted"/>
<feature type="region of interest" description="Disordered" evidence="4">
    <location>
        <begin position="2192"/>
        <end position="2390"/>
    </location>
</feature>
<dbReference type="STRING" id="79923.A0A3R7JKX1"/>
<keyword evidence="2" id="KW-0378">Hydrolase</keyword>
<organism evidence="6 7">
    <name type="scientific">Clonorchis sinensis</name>
    <name type="common">Chinese liver fluke</name>
    <dbReference type="NCBI Taxonomy" id="79923"/>
    <lineage>
        <taxon>Eukaryota</taxon>
        <taxon>Metazoa</taxon>
        <taxon>Spiralia</taxon>
        <taxon>Lophotrochozoa</taxon>
        <taxon>Platyhelminthes</taxon>
        <taxon>Trematoda</taxon>
        <taxon>Digenea</taxon>
        <taxon>Opisthorchiida</taxon>
        <taxon>Opisthorchiata</taxon>
        <taxon>Opisthorchiidae</taxon>
        <taxon>Clonorchis</taxon>
    </lineage>
</organism>
<evidence type="ECO:0000256" key="2">
    <source>
        <dbReference type="ARBA" id="ARBA00022801"/>
    </source>
</evidence>
<feature type="compositionally biased region" description="Polar residues" evidence="4">
    <location>
        <begin position="1203"/>
        <end position="1212"/>
    </location>
</feature>
<dbReference type="InterPro" id="IPR014352">
    <property type="entry name" value="FERM/acyl-CoA-bd_prot_sf"/>
</dbReference>
<dbReference type="Pfam" id="PF09379">
    <property type="entry name" value="FERM_N"/>
    <property type="match status" value="1"/>
</dbReference>
<feature type="region of interest" description="Disordered" evidence="4">
    <location>
        <begin position="1655"/>
        <end position="1689"/>
    </location>
</feature>
<feature type="compositionally biased region" description="Basic and acidic residues" evidence="4">
    <location>
        <begin position="1048"/>
        <end position="1060"/>
    </location>
</feature>
<feature type="region of interest" description="Disordered" evidence="4">
    <location>
        <begin position="1198"/>
        <end position="1217"/>
    </location>
</feature>
<evidence type="ECO:0000313" key="6">
    <source>
        <dbReference type="EMBL" id="KAG5452864.1"/>
    </source>
</evidence>